<organism evidence="6 7">
    <name type="scientific">Ureibacillus massiliensis 4400831 = CIP 108448 = CCUG 49529</name>
    <dbReference type="NCBI Taxonomy" id="1211035"/>
    <lineage>
        <taxon>Bacteria</taxon>
        <taxon>Bacillati</taxon>
        <taxon>Bacillota</taxon>
        <taxon>Bacilli</taxon>
        <taxon>Bacillales</taxon>
        <taxon>Caryophanaceae</taxon>
        <taxon>Ureibacillus</taxon>
    </lineage>
</organism>
<protein>
    <recommendedName>
        <fullName evidence="4">Tautomerase</fullName>
        <ecNumber evidence="4">5.3.2.-</ecNumber>
    </recommendedName>
</protein>
<dbReference type="InterPro" id="IPR018191">
    <property type="entry name" value="4-OT"/>
</dbReference>
<comment type="caution">
    <text evidence="6">The sequence shown here is derived from an EMBL/GenBank/DDBJ whole genome shotgun (WGS) entry which is preliminary data.</text>
</comment>
<evidence type="ECO:0000256" key="1">
    <source>
        <dbReference type="ARBA" id="ARBA00006723"/>
    </source>
</evidence>
<reference evidence="6 7" key="1">
    <citation type="submission" date="2014-02" db="EMBL/GenBank/DDBJ databases">
        <title>Draft genome sequence of Lysinibacillus massiliensis CCUG 49529.</title>
        <authorList>
            <person name="Zhang F."/>
            <person name="Wang G."/>
            <person name="Zhang L."/>
        </authorList>
    </citation>
    <scope>NUCLEOTIDE SEQUENCE [LARGE SCALE GENOMIC DNA]</scope>
    <source>
        <strain evidence="6 7">CCUG 49529</strain>
    </source>
</reference>
<dbReference type="PANTHER" id="PTHR35530:SF1">
    <property type="entry name" value="2-HYDROXYMUCONATE TAUTOMERASE"/>
    <property type="match status" value="1"/>
</dbReference>
<dbReference type="InterPro" id="IPR004370">
    <property type="entry name" value="4-OT-like_dom"/>
</dbReference>
<dbReference type="Gene3D" id="3.30.429.10">
    <property type="entry name" value="Macrophage Migration Inhibitory Factor"/>
    <property type="match status" value="1"/>
</dbReference>
<feature type="active site" description="Proton acceptor; via imino nitrogen" evidence="3">
    <location>
        <position position="2"/>
    </location>
</feature>
<gene>
    <name evidence="6" type="ORF">CD30_16800</name>
</gene>
<name>A0A0A3IXM2_9BACL</name>
<dbReference type="Pfam" id="PF01361">
    <property type="entry name" value="Tautomerase"/>
    <property type="match status" value="1"/>
</dbReference>
<dbReference type="SUPFAM" id="SSF55331">
    <property type="entry name" value="Tautomerase/MIF"/>
    <property type="match status" value="1"/>
</dbReference>
<dbReference type="eggNOG" id="COG1942">
    <property type="taxonomic scope" value="Bacteria"/>
</dbReference>
<dbReference type="Proteomes" id="UP000030595">
    <property type="component" value="Unassembled WGS sequence"/>
</dbReference>
<evidence type="ECO:0000259" key="5">
    <source>
        <dbReference type="Pfam" id="PF01361"/>
    </source>
</evidence>
<evidence type="ECO:0000313" key="6">
    <source>
        <dbReference type="EMBL" id="KGR89456.1"/>
    </source>
</evidence>
<evidence type="ECO:0000256" key="4">
    <source>
        <dbReference type="RuleBase" id="RU362032"/>
    </source>
</evidence>
<dbReference type="EMBL" id="JPVQ01000045">
    <property type="protein sequence ID" value="KGR89456.1"/>
    <property type="molecule type" value="Genomic_DNA"/>
</dbReference>
<dbReference type="OrthoDB" id="5405937at2"/>
<accession>A0A0A3IXM2</accession>
<sequence>MPYVKIKIMEGRSIEKKQKMVEQVTNALVNSLDVKPDDVRIEILELREGTFAHAGKLASKKTE</sequence>
<dbReference type="RefSeq" id="WP_036179158.1">
    <property type="nucleotide sequence ID" value="NZ_AVCZ01000045.1"/>
</dbReference>
<dbReference type="InterPro" id="IPR014347">
    <property type="entry name" value="Tautomerase/MIF_sf"/>
</dbReference>
<dbReference type="GO" id="GO:0016853">
    <property type="term" value="F:isomerase activity"/>
    <property type="evidence" value="ECO:0007669"/>
    <property type="project" value="UniProtKB-UniRule"/>
</dbReference>
<evidence type="ECO:0000313" key="7">
    <source>
        <dbReference type="Proteomes" id="UP000030595"/>
    </source>
</evidence>
<dbReference type="NCBIfam" id="TIGR00013">
    <property type="entry name" value="taut"/>
    <property type="match status" value="1"/>
</dbReference>
<evidence type="ECO:0000256" key="2">
    <source>
        <dbReference type="ARBA" id="ARBA00023235"/>
    </source>
</evidence>
<dbReference type="EC" id="5.3.2.-" evidence="4"/>
<evidence type="ECO:0000256" key="3">
    <source>
        <dbReference type="PIRSR" id="PIRSR618191-1"/>
    </source>
</evidence>
<dbReference type="AlphaFoldDB" id="A0A0A3IXM2"/>
<keyword evidence="2 4" id="KW-0413">Isomerase</keyword>
<proteinExistence type="inferred from homology"/>
<comment type="similarity">
    <text evidence="1 4">Belongs to the 4-oxalocrotonate tautomerase family.</text>
</comment>
<keyword evidence="7" id="KW-1185">Reference proteome</keyword>
<feature type="domain" description="4-oxalocrotonate tautomerase-like" evidence="5">
    <location>
        <begin position="2"/>
        <end position="59"/>
    </location>
</feature>
<dbReference type="PANTHER" id="PTHR35530">
    <property type="entry name" value="TAUTOMERASE-RELATED"/>
    <property type="match status" value="1"/>
</dbReference>